<dbReference type="InterPro" id="IPR011075">
    <property type="entry name" value="TetR_C"/>
</dbReference>
<evidence type="ECO:0000256" key="1">
    <source>
        <dbReference type="ARBA" id="ARBA00023015"/>
    </source>
</evidence>
<keyword evidence="7" id="KW-1185">Reference proteome</keyword>
<evidence type="ECO:0000256" key="4">
    <source>
        <dbReference type="PROSITE-ProRule" id="PRU00335"/>
    </source>
</evidence>
<dbReference type="PRINTS" id="PR00455">
    <property type="entry name" value="HTHTETR"/>
</dbReference>
<keyword evidence="1" id="KW-0805">Transcription regulation</keyword>
<dbReference type="EMBL" id="CP089984">
    <property type="protein sequence ID" value="WXB16750.1"/>
    <property type="molecule type" value="Genomic_DNA"/>
</dbReference>
<dbReference type="PANTHER" id="PTHR30055">
    <property type="entry name" value="HTH-TYPE TRANSCRIPTIONAL REGULATOR RUTR"/>
    <property type="match status" value="1"/>
</dbReference>
<feature type="DNA-binding region" description="H-T-H motif" evidence="4">
    <location>
        <begin position="31"/>
        <end position="50"/>
    </location>
</feature>
<dbReference type="PROSITE" id="PS50977">
    <property type="entry name" value="HTH_TETR_2"/>
    <property type="match status" value="1"/>
</dbReference>
<dbReference type="Pfam" id="PF00440">
    <property type="entry name" value="TetR_N"/>
    <property type="match status" value="1"/>
</dbReference>
<evidence type="ECO:0000313" key="6">
    <source>
        <dbReference type="EMBL" id="WXB16750.1"/>
    </source>
</evidence>
<accession>A0ABZ2M2F1</accession>
<evidence type="ECO:0000256" key="2">
    <source>
        <dbReference type="ARBA" id="ARBA00023125"/>
    </source>
</evidence>
<evidence type="ECO:0000256" key="3">
    <source>
        <dbReference type="ARBA" id="ARBA00023163"/>
    </source>
</evidence>
<dbReference type="InterPro" id="IPR009057">
    <property type="entry name" value="Homeodomain-like_sf"/>
</dbReference>
<dbReference type="RefSeq" id="WP_394826380.1">
    <property type="nucleotide sequence ID" value="NZ_CP089984.1"/>
</dbReference>
<reference evidence="6 7" key="1">
    <citation type="submission" date="2021-12" db="EMBL/GenBank/DDBJ databases">
        <title>Discovery of the Pendulisporaceae a myxobacterial family with distinct sporulation behavior and unique specialized metabolism.</title>
        <authorList>
            <person name="Garcia R."/>
            <person name="Popoff A."/>
            <person name="Bader C.D."/>
            <person name="Loehr J."/>
            <person name="Walesch S."/>
            <person name="Walt C."/>
            <person name="Boldt J."/>
            <person name="Bunk B."/>
            <person name="Haeckl F.J.F.P.J."/>
            <person name="Gunesch A.P."/>
            <person name="Birkelbach J."/>
            <person name="Nuebel U."/>
            <person name="Pietschmann T."/>
            <person name="Bach T."/>
            <person name="Mueller R."/>
        </authorList>
    </citation>
    <scope>NUCLEOTIDE SEQUENCE [LARGE SCALE GENOMIC DNA]</scope>
    <source>
        <strain evidence="6 7">MSr11954</strain>
    </source>
</reference>
<dbReference type="InterPro" id="IPR001647">
    <property type="entry name" value="HTH_TetR"/>
</dbReference>
<organism evidence="6 7">
    <name type="scientific">Pendulispora albinea</name>
    <dbReference type="NCBI Taxonomy" id="2741071"/>
    <lineage>
        <taxon>Bacteria</taxon>
        <taxon>Pseudomonadati</taxon>
        <taxon>Myxococcota</taxon>
        <taxon>Myxococcia</taxon>
        <taxon>Myxococcales</taxon>
        <taxon>Sorangiineae</taxon>
        <taxon>Pendulisporaceae</taxon>
        <taxon>Pendulispora</taxon>
    </lineage>
</organism>
<name>A0ABZ2M2F1_9BACT</name>
<dbReference type="Gene3D" id="1.10.10.60">
    <property type="entry name" value="Homeodomain-like"/>
    <property type="match status" value="1"/>
</dbReference>
<keyword evidence="2 4" id="KW-0238">DNA-binding</keyword>
<dbReference type="SUPFAM" id="SSF46689">
    <property type="entry name" value="Homeodomain-like"/>
    <property type="match status" value="1"/>
</dbReference>
<dbReference type="InterPro" id="IPR050109">
    <property type="entry name" value="HTH-type_TetR-like_transc_reg"/>
</dbReference>
<dbReference type="PANTHER" id="PTHR30055:SF148">
    <property type="entry name" value="TETR-FAMILY TRANSCRIPTIONAL REGULATOR"/>
    <property type="match status" value="1"/>
</dbReference>
<protein>
    <submittedName>
        <fullName evidence="6">TetR/AcrR family transcriptional regulator</fullName>
    </submittedName>
</protein>
<dbReference type="SUPFAM" id="SSF48498">
    <property type="entry name" value="Tetracyclin repressor-like, C-terminal domain"/>
    <property type="match status" value="1"/>
</dbReference>
<keyword evidence="3" id="KW-0804">Transcription</keyword>
<feature type="domain" description="HTH tetR-type" evidence="5">
    <location>
        <begin position="8"/>
        <end position="68"/>
    </location>
</feature>
<dbReference type="Gene3D" id="1.10.357.10">
    <property type="entry name" value="Tetracycline Repressor, domain 2"/>
    <property type="match status" value="1"/>
</dbReference>
<proteinExistence type="predicted"/>
<evidence type="ECO:0000313" key="7">
    <source>
        <dbReference type="Proteomes" id="UP001370348"/>
    </source>
</evidence>
<dbReference type="Proteomes" id="UP001370348">
    <property type="component" value="Chromosome"/>
</dbReference>
<evidence type="ECO:0000259" key="5">
    <source>
        <dbReference type="PROSITE" id="PS50977"/>
    </source>
</evidence>
<gene>
    <name evidence="6" type="ORF">LZC94_05600</name>
</gene>
<dbReference type="Pfam" id="PF16859">
    <property type="entry name" value="TetR_C_11"/>
    <property type="match status" value="1"/>
</dbReference>
<sequence length="195" mass="21462">MRLQGRSAEIVELVLENTAEEFGRSGYAGLRVDEIAARSGVNKTTIYRRWPTKDDLVLAALHWISPYKHPPNTGSMREDLLAMLRGMAEAASTPKGLAIYRAIQIERAQPAFEPLLARLKVELLASRQAIFDRAMERGELPSWTDGALVGEVCFAAAFLRIVTVGQKLDESFMQALVDLIIAGAKNVTPRPKDGA</sequence>
<dbReference type="InterPro" id="IPR036271">
    <property type="entry name" value="Tet_transcr_reg_TetR-rel_C_sf"/>
</dbReference>